<dbReference type="EMBL" id="VSWC01000183">
    <property type="protein sequence ID" value="KAA1069558.1"/>
    <property type="molecule type" value="Genomic_DNA"/>
</dbReference>
<organism evidence="1 2">
    <name type="scientific">Puccinia graminis f. sp. tritici</name>
    <dbReference type="NCBI Taxonomy" id="56615"/>
    <lineage>
        <taxon>Eukaryota</taxon>
        <taxon>Fungi</taxon>
        <taxon>Dikarya</taxon>
        <taxon>Basidiomycota</taxon>
        <taxon>Pucciniomycotina</taxon>
        <taxon>Pucciniomycetes</taxon>
        <taxon>Pucciniales</taxon>
        <taxon>Pucciniaceae</taxon>
        <taxon>Puccinia</taxon>
    </lineage>
</organism>
<dbReference type="AlphaFoldDB" id="A0A5B0M0S6"/>
<proteinExistence type="predicted"/>
<gene>
    <name evidence="1" type="ORF">PGT21_028108</name>
</gene>
<comment type="caution">
    <text evidence="1">The sequence shown here is derived from an EMBL/GenBank/DDBJ whole genome shotgun (WGS) entry which is preliminary data.</text>
</comment>
<evidence type="ECO:0000313" key="2">
    <source>
        <dbReference type="Proteomes" id="UP000324748"/>
    </source>
</evidence>
<protein>
    <submittedName>
        <fullName evidence="1">Uncharacterized protein</fullName>
    </submittedName>
</protein>
<accession>A0A5B0M0S6</accession>
<dbReference type="Proteomes" id="UP000324748">
    <property type="component" value="Unassembled WGS sequence"/>
</dbReference>
<name>A0A5B0M0S6_PUCGR</name>
<reference evidence="1 2" key="1">
    <citation type="submission" date="2019-05" db="EMBL/GenBank/DDBJ databases">
        <title>Emergence of the Ug99 lineage of the wheat stem rust pathogen through somatic hybridization.</title>
        <authorList>
            <person name="Li F."/>
            <person name="Upadhyaya N.M."/>
            <person name="Sperschneider J."/>
            <person name="Matny O."/>
            <person name="Nguyen-Phuc H."/>
            <person name="Mago R."/>
            <person name="Raley C."/>
            <person name="Miller M.E."/>
            <person name="Silverstein K.A.T."/>
            <person name="Henningsen E."/>
            <person name="Hirsch C.D."/>
            <person name="Visser B."/>
            <person name="Pretorius Z.A."/>
            <person name="Steffenson B.J."/>
            <person name="Schwessinger B."/>
            <person name="Dodds P.N."/>
            <person name="Figueroa M."/>
        </authorList>
    </citation>
    <scope>NUCLEOTIDE SEQUENCE [LARGE SCALE GENOMIC DNA]</scope>
    <source>
        <strain evidence="1">21-0</strain>
    </source>
</reference>
<keyword evidence="2" id="KW-1185">Reference proteome</keyword>
<evidence type="ECO:0000313" key="1">
    <source>
        <dbReference type="EMBL" id="KAA1069558.1"/>
    </source>
</evidence>
<sequence length="81" mass="8951">MNPLDKQLRGLLGLCMPDEFGKLEVEGCRTRRSESVRTLAGLACLTSRLTMCAMRECLACQCLACQEAPVEESVVTWMPQA</sequence>